<evidence type="ECO:0000256" key="3">
    <source>
        <dbReference type="ARBA" id="ARBA00022475"/>
    </source>
</evidence>
<name>A0AA44UQR1_PSEA5</name>
<dbReference type="AlphaFoldDB" id="A0AA44UQR1"/>
<feature type="transmembrane region" description="Helical" evidence="8">
    <location>
        <begin position="306"/>
        <end position="327"/>
    </location>
</feature>
<keyword evidence="3" id="KW-1003">Cell membrane</keyword>
<dbReference type="Proteomes" id="UP000232453">
    <property type="component" value="Unassembled WGS sequence"/>
</dbReference>
<keyword evidence="4 8" id="KW-0812">Transmembrane</keyword>
<evidence type="ECO:0000256" key="1">
    <source>
        <dbReference type="ARBA" id="ARBA00004651"/>
    </source>
</evidence>
<dbReference type="InterPro" id="IPR036259">
    <property type="entry name" value="MFS_trans_sf"/>
</dbReference>
<evidence type="ECO:0000256" key="8">
    <source>
        <dbReference type="SAM" id="Phobius"/>
    </source>
</evidence>
<feature type="transmembrane region" description="Helical" evidence="8">
    <location>
        <begin position="195"/>
        <end position="217"/>
    </location>
</feature>
<feature type="transmembrane region" description="Helical" evidence="8">
    <location>
        <begin position="275"/>
        <end position="294"/>
    </location>
</feature>
<dbReference type="InterPro" id="IPR050171">
    <property type="entry name" value="MFS_Transporters"/>
</dbReference>
<dbReference type="InterPro" id="IPR020846">
    <property type="entry name" value="MFS_dom"/>
</dbReference>
<keyword evidence="6 8" id="KW-0472">Membrane</keyword>
<feature type="transmembrane region" description="Helical" evidence="8">
    <location>
        <begin position="402"/>
        <end position="424"/>
    </location>
</feature>
<feature type="transmembrane region" description="Helical" evidence="8">
    <location>
        <begin position="333"/>
        <end position="353"/>
    </location>
</feature>
<evidence type="ECO:0000256" key="6">
    <source>
        <dbReference type="ARBA" id="ARBA00023136"/>
    </source>
</evidence>
<protein>
    <submittedName>
        <fullName evidence="10">Nitrate/nitrite transporter NarK</fullName>
    </submittedName>
</protein>
<dbReference type="Pfam" id="PF07690">
    <property type="entry name" value="MFS_1"/>
    <property type="match status" value="1"/>
</dbReference>
<gene>
    <name evidence="10" type="ORF">ATL51_3213</name>
</gene>
<organism evidence="10 11">
    <name type="scientific">Pseudonocardia alni</name>
    <name type="common">Amycolata alni</name>
    <dbReference type="NCBI Taxonomy" id="33907"/>
    <lineage>
        <taxon>Bacteria</taxon>
        <taxon>Bacillati</taxon>
        <taxon>Actinomycetota</taxon>
        <taxon>Actinomycetes</taxon>
        <taxon>Pseudonocardiales</taxon>
        <taxon>Pseudonocardiaceae</taxon>
        <taxon>Pseudonocardia</taxon>
    </lineage>
</organism>
<feature type="domain" description="Major facilitator superfamily (MFS) profile" evidence="9">
    <location>
        <begin position="36"/>
        <end position="428"/>
    </location>
</feature>
<feature type="region of interest" description="Disordered" evidence="7">
    <location>
        <begin position="1"/>
        <end position="21"/>
    </location>
</feature>
<feature type="transmembrane region" description="Helical" evidence="8">
    <location>
        <begin position="168"/>
        <end position="189"/>
    </location>
</feature>
<evidence type="ECO:0000256" key="7">
    <source>
        <dbReference type="SAM" id="MobiDB-lite"/>
    </source>
</evidence>
<dbReference type="GO" id="GO:0005886">
    <property type="term" value="C:plasma membrane"/>
    <property type="evidence" value="ECO:0007669"/>
    <property type="project" value="UniProtKB-SubCell"/>
</dbReference>
<reference evidence="10 11" key="1">
    <citation type="submission" date="2017-11" db="EMBL/GenBank/DDBJ databases">
        <title>Sequencing the genomes of 1000 actinobacteria strains.</title>
        <authorList>
            <person name="Klenk H.-P."/>
        </authorList>
    </citation>
    <scope>NUCLEOTIDE SEQUENCE [LARGE SCALE GENOMIC DNA]</scope>
    <source>
        <strain evidence="10 11">DSM 44104</strain>
    </source>
</reference>
<evidence type="ECO:0000313" key="11">
    <source>
        <dbReference type="Proteomes" id="UP000232453"/>
    </source>
</evidence>
<dbReference type="Gene3D" id="1.20.1250.20">
    <property type="entry name" value="MFS general substrate transporter like domains"/>
    <property type="match status" value="1"/>
</dbReference>
<dbReference type="GO" id="GO:0022857">
    <property type="term" value="F:transmembrane transporter activity"/>
    <property type="evidence" value="ECO:0007669"/>
    <property type="project" value="InterPro"/>
</dbReference>
<dbReference type="PROSITE" id="PS50850">
    <property type="entry name" value="MFS"/>
    <property type="match status" value="1"/>
</dbReference>
<evidence type="ECO:0000256" key="2">
    <source>
        <dbReference type="ARBA" id="ARBA00022448"/>
    </source>
</evidence>
<dbReference type="EMBL" id="PHUJ01000003">
    <property type="protein sequence ID" value="PKB31520.1"/>
    <property type="molecule type" value="Genomic_DNA"/>
</dbReference>
<dbReference type="PANTHER" id="PTHR23517">
    <property type="entry name" value="RESISTANCE PROTEIN MDTM, PUTATIVE-RELATED-RELATED"/>
    <property type="match status" value="1"/>
</dbReference>
<feature type="transmembrane region" description="Helical" evidence="8">
    <location>
        <begin position="374"/>
        <end position="396"/>
    </location>
</feature>
<evidence type="ECO:0000256" key="4">
    <source>
        <dbReference type="ARBA" id="ARBA00022692"/>
    </source>
</evidence>
<sequence length="432" mass="45238">MLRSLLRRPADPESDPRPAAPLTTGRWAHFSGLPPVMKLLISTQLAFNVGFYMVLPYLATHLAEDLGLAAAAVGLVLGLRTFSQQGLFVIGGTLTDRFGAKPVVLAGCALRVTGFILLGAAGTLPAVIGGALLTGFAAALFSPAVESSLAREAGERERAGEGPPRTEVFAMFAVAGQVGTVTGPLVGTALMLVDFQLACLVAAAGFVLVGLAHWRWLPWREAEQAGRPMLAGWGEVLGNRRFMLFAAGYSGWLLSYNQLYLALPDELERIGRTAALGFLFVLMSVLVITLQMRVTTWGRRIGAGRSVVLGFCLMAASFTVVAVARLLPGLPGWWALAPAVLMVLLLTFGEMLAVPVAQDLVPRLAGERRLGAHFGVLASFGGLMVLVGSTGVGALLDPAFPPALPFAVLAAVPLLGAVVLGLLARRGVLTAA</sequence>
<accession>A0AA44UQR1</accession>
<dbReference type="InterPro" id="IPR011701">
    <property type="entry name" value="MFS"/>
</dbReference>
<keyword evidence="2" id="KW-0813">Transport</keyword>
<evidence type="ECO:0000256" key="5">
    <source>
        <dbReference type="ARBA" id="ARBA00022989"/>
    </source>
</evidence>
<dbReference type="PANTHER" id="PTHR23517:SF2">
    <property type="entry name" value="MULTIDRUG RESISTANCE PROTEIN MDTH"/>
    <property type="match status" value="1"/>
</dbReference>
<proteinExistence type="predicted"/>
<comment type="subcellular location">
    <subcellularLocation>
        <location evidence="1">Cell membrane</location>
        <topology evidence="1">Multi-pass membrane protein</topology>
    </subcellularLocation>
</comment>
<evidence type="ECO:0000259" key="9">
    <source>
        <dbReference type="PROSITE" id="PS50850"/>
    </source>
</evidence>
<evidence type="ECO:0000313" key="10">
    <source>
        <dbReference type="EMBL" id="PKB31520.1"/>
    </source>
</evidence>
<dbReference type="SUPFAM" id="SSF103473">
    <property type="entry name" value="MFS general substrate transporter"/>
    <property type="match status" value="1"/>
</dbReference>
<comment type="caution">
    <text evidence="10">The sequence shown here is derived from an EMBL/GenBank/DDBJ whole genome shotgun (WGS) entry which is preliminary data.</text>
</comment>
<dbReference type="CDD" id="cd17329">
    <property type="entry name" value="MFS_MdtH_MDR_like"/>
    <property type="match status" value="1"/>
</dbReference>
<keyword evidence="5 8" id="KW-1133">Transmembrane helix</keyword>